<evidence type="ECO:0000313" key="2">
    <source>
        <dbReference type="Proteomes" id="UP000663831"/>
    </source>
</evidence>
<evidence type="ECO:0000313" key="1">
    <source>
        <dbReference type="EMBL" id="CAE6500789.1"/>
    </source>
</evidence>
<reference evidence="1" key="1">
    <citation type="submission" date="2021-01" db="EMBL/GenBank/DDBJ databases">
        <authorList>
            <person name="Kaushik A."/>
        </authorList>
    </citation>
    <scope>NUCLEOTIDE SEQUENCE</scope>
    <source>
        <strain evidence="1">AG3-1AP</strain>
    </source>
</reference>
<organism evidence="1 2">
    <name type="scientific">Rhizoctonia solani</name>
    <dbReference type="NCBI Taxonomy" id="456999"/>
    <lineage>
        <taxon>Eukaryota</taxon>
        <taxon>Fungi</taxon>
        <taxon>Dikarya</taxon>
        <taxon>Basidiomycota</taxon>
        <taxon>Agaricomycotina</taxon>
        <taxon>Agaricomycetes</taxon>
        <taxon>Cantharellales</taxon>
        <taxon>Ceratobasidiaceae</taxon>
        <taxon>Rhizoctonia</taxon>
    </lineage>
</organism>
<dbReference type="AlphaFoldDB" id="A0A8H3CZJ6"/>
<dbReference type="Proteomes" id="UP000663831">
    <property type="component" value="Unassembled WGS sequence"/>
</dbReference>
<proteinExistence type="predicted"/>
<protein>
    <submittedName>
        <fullName evidence="1">Uncharacterized protein</fullName>
    </submittedName>
</protein>
<comment type="caution">
    <text evidence="1">The sequence shown here is derived from an EMBL/GenBank/DDBJ whole genome shotgun (WGS) entry which is preliminary data.</text>
</comment>
<accession>A0A8H3CZJ6</accession>
<dbReference type="EMBL" id="CAJMWV010004538">
    <property type="protein sequence ID" value="CAE6500789.1"/>
    <property type="molecule type" value="Genomic_DNA"/>
</dbReference>
<gene>
    <name evidence="1" type="ORF">RDB_LOCUS118737</name>
</gene>
<sequence>WQVKRQYGVKNCFTVVPEDVTIGGQHELGATTVADGNNVCVKRSGCYPLWRIEGTGMLIYKENDGKTFGAVRYFRIFEIGTNRCWRTEKNENVGLVEAASDQPPMSQLYELYRVGDIIEPIIIQSTHSLNVLAKGATAIKKVYMSTNPTTVDDLLRNLSIQAQTESRDQGWASNPEKGQWSWFEIAIFTSRPAEGQEVKPGDIKQYEGKPLTWTSHENRLNPGFQWLDGAKFTWDHPLFRHVEQGNCIVLLACAQFPLWENEIRNGKLLIERIDMNRLQTKQ</sequence>
<name>A0A8H3CZJ6_9AGAM</name>
<feature type="non-terminal residue" evidence="1">
    <location>
        <position position="1"/>
    </location>
</feature>